<evidence type="ECO:0000313" key="2">
    <source>
        <dbReference type="Proteomes" id="UP000069030"/>
    </source>
</evidence>
<dbReference type="EMBL" id="CP013690">
    <property type="protein sequence ID" value="ALU24997.1"/>
    <property type="molecule type" value="Genomic_DNA"/>
</dbReference>
<dbReference type="Proteomes" id="UP000069030">
    <property type="component" value="Chromosome"/>
</dbReference>
<proteinExistence type="predicted"/>
<dbReference type="RefSeq" id="WP_006260315.1">
    <property type="nucleotide sequence ID" value="NZ_BCMQ01000007.1"/>
</dbReference>
<dbReference type="KEGG" id="mod:AS202_01885"/>
<protein>
    <submittedName>
        <fullName evidence="1">Uncharacterized protein</fullName>
    </submittedName>
</protein>
<dbReference type="PANTHER" id="PTHR42852">
    <property type="entry name" value="THIOL:DISULFIDE INTERCHANGE PROTEIN DSBE"/>
    <property type="match status" value="1"/>
</dbReference>
<dbReference type="Pfam" id="PF00578">
    <property type="entry name" value="AhpC-TSA"/>
    <property type="match status" value="1"/>
</dbReference>
<dbReference type="eggNOG" id="COG1225">
    <property type="taxonomic scope" value="Bacteria"/>
</dbReference>
<dbReference type="InterPro" id="IPR013766">
    <property type="entry name" value="Thioredoxin_domain"/>
</dbReference>
<dbReference type="InterPro" id="IPR000866">
    <property type="entry name" value="AhpC/TSA"/>
</dbReference>
<reference evidence="1 2" key="1">
    <citation type="journal article" date="2016" name="J. Zhejiang Univ. Sci. B">
        <title>Antibiotic resistance mechanisms of Myroides sp.</title>
        <authorList>
            <person name="Hu S."/>
            <person name="Yuan S."/>
            <person name="Qu H."/>
            <person name="Jiang T."/>
            <person name="Zhou Y."/>
            <person name="Wang M."/>
            <person name="Ming D."/>
        </authorList>
    </citation>
    <scope>NUCLEOTIDE SEQUENCE [LARGE SCALE GENOMIC DNA]</scope>
    <source>
        <strain evidence="1 2">PR63039</strain>
    </source>
</reference>
<evidence type="ECO:0000313" key="1">
    <source>
        <dbReference type="EMBL" id="ALU24997.1"/>
    </source>
</evidence>
<dbReference type="InterPro" id="IPR036249">
    <property type="entry name" value="Thioredoxin-like_sf"/>
</dbReference>
<gene>
    <name evidence="1" type="ORF">AS202_01885</name>
</gene>
<dbReference type="AlphaFoldDB" id="A0A0S7EH05"/>
<accession>A0A0S7EH05</accession>
<dbReference type="GO" id="GO:0016491">
    <property type="term" value="F:oxidoreductase activity"/>
    <property type="evidence" value="ECO:0007669"/>
    <property type="project" value="InterPro"/>
</dbReference>
<dbReference type="PANTHER" id="PTHR42852:SF17">
    <property type="entry name" value="THIOREDOXIN-LIKE PROTEIN HI_1115"/>
    <property type="match status" value="1"/>
</dbReference>
<dbReference type="InterPro" id="IPR050553">
    <property type="entry name" value="Thioredoxin_ResA/DsbE_sf"/>
</dbReference>
<sequence>MKEIKQALDTITQGMQSQVPVEILNAFGNSIADLQTKSFGTKSEVGMMFSSIEVINENNQKVSIDKLFQGKKTLVSFVRGNWCPFCNIETAHLMSYYPMLQEKGVEVIVVSPMNIEQLREWKRELQMPFSVVQDEDLTLGEALDIKFELQDFVQPHYEMLGIDLKHLNQTEKAELNIPAVYLVDEEGRISFRYMDVNYGNRLELKEVINVL</sequence>
<dbReference type="CDD" id="cd02970">
    <property type="entry name" value="PRX_like2"/>
    <property type="match status" value="1"/>
</dbReference>
<dbReference type="SUPFAM" id="SSF52833">
    <property type="entry name" value="Thioredoxin-like"/>
    <property type="match status" value="1"/>
</dbReference>
<organism evidence="1 2">
    <name type="scientific">Myroides odoratimimus</name>
    <dbReference type="NCBI Taxonomy" id="76832"/>
    <lineage>
        <taxon>Bacteria</taxon>
        <taxon>Pseudomonadati</taxon>
        <taxon>Bacteroidota</taxon>
        <taxon>Flavobacteriia</taxon>
        <taxon>Flavobacteriales</taxon>
        <taxon>Flavobacteriaceae</taxon>
        <taxon>Myroides</taxon>
    </lineage>
</organism>
<dbReference type="PROSITE" id="PS51352">
    <property type="entry name" value="THIOREDOXIN_2"/>
    <property type="match status" value="1"/>
</dbReference>
<name>A0A0S7EH05_9FLAO</name>
<dbReference type="GO" id="GO:0016209">
    <property type="term" value="F:antioxidant activity"/>
    <property type="evidence" value="ECO:0007669"/>
    <property type="project" value="InterPro"/>
</dbReference>
<dbReference type="Gene3D" id="3.40.30.10">
    <property type="entry name" value="Glutaredoxin"/>
    <property type="match status" value="1"/>
</dbReference>